<evidence type="ECO:0000256" key="5">
    <source>
        <dbReference type="RuleBase" id="RU364032"/>
    </source>
</evidence>
<name>A0A8K0ULC2_9AGAR</name>
<feature type="compositionally biased region" description="Low complexity" evidence="6">
    <location>
        <begin position="36"/>
        <end position="46"/>
    </location>
</feature>
<feature type="region of interest" description="Disordered" evidence="6">
    <location>
        <begin position="1"/>
        <end position="81"/>
    </location>
</feature>
<keyword evidence="14" id="KW-1185">Reference proteome</keyword>
<dbReference type="Gene3D" id="1.10.1410.10">
    <property type="match status" value="2"/>
</dbReference>
<evidence type="ECO:0000256" key="1">
    <source>
        <dbReference type="ARBA" id="ARBA00004604"/>
    </source>
</evidence>
<dbReference type="InterPro" id="IPR035368">
    <property type="entry name" value="Nrap_D3"/>
</dbReference>
<dbReference type="GO" id="GO:0006364">
    <property type="term" value="P:rRNA processing"/>
    <property type="evidence" value="ECO:0007669"/>
    <property type="project" value="UniProtKB-KW"/>
</dbReference>
<dbReference type="GO" id="GO:0032040">
    <property type="term" value="C:small-subunit processome"/>
    <property type="evidence" value="ECO:0007669"/>
    <property type="project" value="TreeGrafter"/>
</dbReference>
<comment type="similarity">
    <text evidence="2 5">Belongs to the NRAP family.</text>
</comment>
<evidence type="ECO:0000313" key="13">
    <source>
        <dbReference type="EMBL" id="KAH8096858.1"/>
    </source>
</evidence>
<keyword evidence="4 5" id="KW-0539">Nucleus</keyword>
<dbReference type="InterPro" id="IPR035370">
    <property type="entry name" value="Nrap_D5"/>
</dbReference>
<dbReference type="GO" id="GO:0003723">
    <property type="term" value="F:RNA binding"/>
    <property type="evidence" value="ECO:0007669"/>
    <property type="project" value="UniProtKB-KW"/>
</dbReference>
<reference evidence="13" key="1">
    <citation type="journal article" date="2021" name="New Phytol.">
        <title>Evolutionary innovations through gain and loss of genes in the ectomycorrhizal Boletales.</title>
        <authorList>
            <person name="Wu G."/>
            <person name="Miyauchi S."/>
            <person name="Morin E."/>
            <person name="Kuo A."/>
            <person name="Drula E."/>
            <person name="Varga T."/>
            <person name="Kohler A."/>
            <person name="Feng B."/>
            <person name="Cao Y."/>
            <person name="Lipzen A."/>
            <person name="Daum C."/>
            <person name="Hundley H."/>
            <person name="Pangilinan J."/>
            <person name="Johnson J."/>
            <person name="Barry K."/>
            <person name="LaButti K."/>
            <person name="Ng V."/>
            <person name="Ahrendt S."/>
            <person name="Min B."/>
            <person name="Choi I.G."/>
            <person name="Park H."/>
            <person name="Plett J.M."/>
            <person name="Magnuson J."/>
            <person name="Spatafora J.W."/>
            <person name="Nagy L.G."/>
            <person name="Henrissat B."/>
            <person name="Grigoriev I.V."/>
            <person name="Yang Z.L."/>
            <person name="Xu J."/>
            <person name="Martin F.M."/>
        </authorList>
    </citation>
    <scope>NUCLEOTIDE SEQUENCE</scope>
    <source>
        <strain evidence="13">KKN 215</strain>
    </source>
</reference>
<feature type="domain" description="Nrap protein" evidence="9">
    <location>
        <begin position="513"/>
        <end position="669"/>
    </location>
</feature>
<dbReference type="GO" id="GO:0006409">
    <property type="term" value="P:tRNA export from nucleus"/>
    <property type="evidence" value="ECO:0007669"/>
    <property type="project" value="TreeGrafter"/>
</dbReference>
<feature type="domain" description="Nrap protein" evidence="7">
    <location>
        <begin position="201"/>
        <end position="342"/>
    </location>
</feature>
<feature type="domain" description="Nrap protein" evidence="12">
    <location>
        <begin position="1075"/>
        <end position="1214"/>
    </location>
</feature>
<sequence length="1218" mass="135377">MALDRKRKRGAEVIVQKNPTVFEEEPNRMDAEDDASAGSGHLSSGAEESDGEMQVEQEEEDISGKPVTTSTPHTTRRPPTALELRDIKDATDLYRSSSFKLQIDALLPNARPKYKHSPPLDRFLAALHGCLNSIPTVEPRHPLEASKALLKKGIAVPYISPLPTPETNWKVGFEKPSEILLVGSWPNKLSVKAQDKQPFTVDLAVEMPSTLLQEKDYLNSRFFQKRAYFLSVIAAAITNKKKGINADAYFTSPSGDPRQICLTVRPNSGSDDDLTKLNAEVRIIPTMGSTSPIPIQRLSPSRANIRTTSAGETAATELPTPLYNNTLHLSTTPKAQLLRSHTLKNLVPSYADGLTLLRIWANQRGYGRGSKLCIKGFESNGAFWTGVMDLLISGEDTSVASSSKSAKRKPLGKGLSSYQLFRAALDFLARHDFARERIFVKSETVHKFAPEEYPSNSPVFVDSTGVNLLASIPIGSLDTLQYDAKLTLDILNEDLTAQDPFREAFLKDHRDLQTRFDVVMRVDLSSAKLRVSSTHSTLDYGSLYDTLLGTLLSSLRKALGNRAKAVACLHHPCEENLLLETDPTHSPTIYIGLILEVEHAFRLVDHGPTADDPDPQAATRFRDFWGDKAELRRFKDGSITESVVWDVQTSDDRTKIPYYICTHILGLHCGIPGSDIQHWQDPFDATLRLPEDVTSVYRAAKAEAGFKAAMTAFDGLVKSVKALDDELPLAVVNISPITDVLRYTSVFTPTAITASSFTSLPRCAHYLQPMDVIVEFEKSGRWPDDLRGIQKVKLAMFERLATKLMESSPGLRATVVVGDPIATSDIMDTASLEIVTPQGWAFSARIWHDRELKLLDTSIDDRPHIPPHIKKKLPGGPDPKVVRASLEAKEVYVRRFLHAPRHHRAVAALCHRYTAYAGTVRLVKRWLASHWVLQKYVSVEASEILCAAVFLGSAKMGTSQPYVASAPGTKERGFAKVVQLLKDWQWQNGIFVPLYGEREGDTAELPKNDLPASGKEGVWRLSTELDPDGYMWTRDAPDAVIARRIQTIASATWSCLQNMERGSLDVTTMFAHPAKQYDFIIELNPALLPRYYQNIHVNPSVWARKGKYANVVDQDKDNHSTVQPGYDPAWRLFNDLSRVYKDTFMLFYDPLGGARFGGVWDPRLKEPRPFKILGKFSAIPAAKEAAKDKTMVVLNKEAILCEIERFGAGLVTGITQCI</sequence>
<evidence type="ECO:0000259" key="9">
    <source>
        <dbReference type="Pfam" id="PF17404"/>
    </source>
</evidence>
<dbReference type="Pfam" id="PF03813">
    <property type="entry name" value="Nrap"/>
    <property type="match status" value="1"/>
</dbReference>
<organism evidence="13 14">
    <name type="scientific">Cristinia sonorae</name>
    <dbReference type="NCBI Taxonomy" id="1940300"/>
    <lineage>
        <taxon>Eukaryota</taxon>
        <taxon>Fungi</taxon>
        <taxon>Dikarya</taxon>
        <taxon>Basidiomycota</taxon>
        <taxon>Agaricomycotina</taxon>
        <taxon>Agaricomycetes</taxon>
        <taxon>Agaricomycetidae</taxon>
        <taxon>Agaricales</taxon>
        <taxon>Pleurotineae</taxon>
        <taxon>Stephanosporaceae</taxon>
        <taxon>Cristinia</taxon>
    </lineage>
</organism>
<dbReference type="PANTHER" id="PTHR17972">
    <property type="entry name" value="NUCLEOLAR RNA-ASSOCIATED PROTEIN"/>
    <property type="match status" value="1"/>
</dbReference>
<keyword evidence="5" id="KW-0690">Ribosome biogenesis</keyword>
<feature type="domain" description="Nrap protein" evidence="11">
    <location>
        <begin position="913"/>
        <end position="1072"/>
    </location>
</feature>
<dbReference type="InterPro" id="IPR035082">
    <property type="entry name" value="Nrap_D1"/>
</dbReference>
<keyword evidence="5" id="KW-0698">rRNA processing</keyword>
<dbReference type="InterPro" id="IPR035369">
    <property type="entry name" value="Nrap_D4"/>
</dbReference>
<comment type="subcellular location">
    <subcellularLocation>
        <location evidence="1 5">Nucleus</location>
        <location evidence="1 5">Nucleolus</location>
    </subcellularLocation>
</comment>
<dbReference type="Gene3D" id="3.30.70.3030">
    <property type="match status" value="1"/>
</dbReference>
<gene>
    <name evidence="13" type="ORF">BXZ70DRAFT_1072357</name>
</gene>
<feature type="compositionally biased region" description="Low complexity" evidence="6">
    <location>
        <begin position="66"/>
        <end position="80"/>
    </location>
</feature>
<evidence type="ECO:0000259" key="7">
    <source>
        <dbReference type="Pfam" id="PF03813"/>
    </source>
</evidence>
<dbReference type="AlphaFoldDB" id="A0A8K0ULC2"/>
<accession>A0A8K0ULC2</accession>
<evidence type="ECO:0000259" key="12">
    <source>
        <dbReference type="Pfam" id="PF17407"/>
    </source>
</evidence>
<dbReference type="Proteomes" id="UP000813824">
    <property type="component" value="Unassembled WGS sequence"/>
</dbReference>
<feature type="compositionally biased region" description="Acidic residues" evidence="6">
    <location>
        <begin position="47"/>
        <end position="61"/>
    </location>
</feature>
<evidence type="ECO:0000259" key="11">
    <source>
        <dbReference type="Pfam" id="PF17406"/>
    </source>
</evidence>
<dbReference type="Pfam" id="PF17405">
    <property type="entry name" value="Nrap_D4"/>
    <property type="match status" value="1"/>
</dbReference>
<dbReference type="InterPro" id="IPR035367">
    <property type="entry name" value="Nrap_D2"/>
</dbReference>
<evidence type="ECO:0000256" key="4">
    <source>
        <dbReference type="ARBA" id="ARBA00023242"/>
    </source>
</evidence>
<dbReference type="GO" id="GO:0032545">
    <property type="term" value="C:CURI complex"/>
    <property type="evidence" value="ECO:0007669"/>
    <property type="project" value="TreeGrafter"/>
</dbReference>
<dbReference type="Pfam" id="PF17404">
    <property type="entry name" value="Nrap_D3"/>
    <property type="match status" value="1"/>
</dbReference>
<feature type="domain" description="Nrap protein" evidence="10">
    <location>
        <begin position="696"/>
        <end position="911"/>
    </location>
</feature>
<dbReference type="Pfam" id="PF17403">
    <property type="entry name" value="Nrap_D2"/>
    <property type="match status" value="1"/>
</dbReference>
<evidence type="ECO:0000313" key="14">
    <source>
        <dbReference type="Proteomes" id="UP000813824"/>
    </source>
</evidence>
<evidence type="ECO:0000256" key="2">
    <source>
        <dbReference type="ARBA" id="ARBA00006674"/>
    </source>
</evidence>
<dbReference type="InterPro" id="IPR005554">
    <property type="entry name" value="NOL6/Upt22"/>
</dbReference>
<feature type="domain" description="Nrap protein" evidence="8">
    <location>
        <begin position="350"/>
        <end position="507"/>
    </location>
</feature>
<keyword evidence="3 5" id="KW-0694">RNA-binding</keyword>
<dbReference type="InterPro" id="IPR035371">
    <property type="entry name" value="Nrap_D6"/>
</dbReference>
<comment type="caution">
    <text evidence="13">The sequence shown here is derived from an EMBL/GenBank/DDBJ whole genome shotgun (WGS) entry which is preliminary data.</text>
</comment>
<dbReference type="OrthoDB" id="10251401at2759"/>
<evidence type="ECO:0000256" key="6">
    <source>
        <dbReference type="SAM" id="MobiDB-lite"/>
    </source>
</evidence>
<protein>
    <recommendedName>
        <fullName evidence="5">U3 small nucleolar RNA-associated protein 22</fullName>
    </recommendedName>
</protein>
<evidence type="ECO:0000256" key="3">
    <source>
        <dbReference type="ARBA" id="ARBA00022884"/>
    </source>
</evidence>
<dbReference type="Pfam" id="PF17407">
    <property type="entry name" value="Nrap_D6"/>
    <property type="match status" value="1"/>
</dbReference>
<dbReference type="GO" id="GO:0034456">
    <property type="term" value="C:UTP-C complex"/>
    <property type="evidence" value="ECO:0007669"/>
    <property type="project" value="TreeGrafter"/>
</dbReference>
<dbReference type="EMBL" id="JAEVFJ010000022">
    <property type="protein sequence ID" value="KAH8096858.1"/>
    <property type="molecule type" value="Genomic_DNA"/>
</dbReference>
<dbReference type="PANTHER" id="PTHR17972:SF0">
    <property type="entry name" value="NUCLEOLAR PROTEIN 6"/>
    <property type="match status" value="1"/>
</dbReference>
<evidence type="ECO:0000259" key="8">
    <source>
        <dbReference type="Pfam" id="PF17403"/>
    </source>
</evidence>
<keyword evidence="5" id="KW-0687">Ribonucleoprotein</keyword>
<dbReference type="Pfam" id="PF17406">
    <property type="entry name" value="Nrap_D5"/>
    <property type="match status" value="1"/>
</dbReference>
<proteinExistence type="inferred from homology"/>
<evidence type="ECO:0000259" key="10">
    <source>
        <dbReference type="Pfam" id="PF17405"/>
    </source>
</evidence>